<feature type="domain" description="Primase C-terminal 1" evidence="2">
    <location>
        <begin position="189"/>
        <end position="265"/>
    </location>
</feature>
<organism evidence="3">
    <name type="scientific">Serratia marcescens</name>
    <dbReference type="NCBI Taxonomy" id="615"/>
    <lineage>
        <taxon>Bacteria</taxon>
        <taxon>Pseudomonadati</taxon>
        <taxon>Pseudomonadota</taxon>
        <taxon>Gammaproteobacteria</taxon>
        <taxon>Enterobacterales</taxon>
        <taxon>Yersiniaceae</taxon>
        <taxon>Serratia</taxon>
    </lineage>
</organism>
<keyword evidence="3" id="KW-0614">Plasmid</keyword>
<reference evidence="3" key="1">
    <citation type="journal article" date="2014" name="Antimicrob. Agents Chemother.">
        <title>A blaVIM-2 Plasmid Disseminating in Extensively Drug-Resistant Clinical Pseudomonas aeruginosa and Serratia marcescens Isolates.</title>
        <authorList>
            <person name="Vilacoba E."/>
            <person name="Quiroga C."/>
            <person name="Pistorio M."/>
            <person name="Famiglietti A."/>
            <person name="Rodriguez H."/>
            <person name="Kovensky J."/>
            <person name="Deraspe M."/>
            <person name="Raymond F."/>
            <person name="Roy P.H."/>
            <person name="Centron D."/>
        </authorList>
    </citation>
    <scope>NUCLEOTIDE SEQUENCE</scope>
    <source>
        <strain evidence="3">Sm68313</strain>
        <plasmid evidence="3">pDCPR1</plasmid>
    </source>
</reference>
<evidence type="ECO:0000259" key="2">
    <source>
        <dbReference type="Pfam" id="PF08708"/>
    </source>
</evidence>
<dbReference type="Pfam" id="PF08708">
    <property type="entry name" value="PriCT_1"/>
    <property type="match status" value="1"/>
</dbReference>
<dbReference type="AlphaFoldDB" id="A0A096XNS5"/>
<gene>
    <name evidence="3" type="primary">repA</name>
    <name evidence="3" type="ORF">pDCPR1_01</name>
</gene>
<evidence type="ECO:0000256" key="1">
    <source>
        <dbReference type="SAM" id="MobiDB-lite"/>
    </source>
</evidence>
<evidence type="ECO:0000313" key="3">
    <source>
        <dbReference type="EMBL" id="AID37268.1"/>
    </source>
</evidence>
<dbReference type="EMBL" id="KJ577613">
    <property type="protein sequence ID" value="AID37268.1"/>
    <property type="molecule type" value="Genomic_DNA"/>
</dbReference>
<dbReference type="Pfam" id="PF03090">
    <property type="entry name" value="Replicase"/>
    <property type="match status" value="1"/>
</dbReference>
<name>A0A096XNS5_SERMA</name>
<proteinExistence type="predicted"/>
<feature type="compositionally biased region" description="Basic residues" evidence="1">
    <location>
        <begin position="396"/>
        <end position="405"/>
    </location>
</feature>
<sequence>MALRVKDRAVSARPNQSFFQEGTALNRVLQECPYLPRCSDDKTAARILPREYAVCYPYMQINREGMVSWLIFDLDHYNALIWDDAGLPPPNLIVRNRRTGGTHLYYAIIPVCTTDNARSRPINYLKAIYKAFVAALDADPNYHGGPVAKTPGHPWWQTQELHNHVYELADLAECVDLEPITPWGKGPDYEAASHSRHCMLFENLRFYAYSIVNQERDKGSYDHFVRRLTAHAHNANRFGGRGSFTTDLPLSSIRSTVKSVARWTWSKYTGNSRCHRGVMELDKSLPLVERQRLAAKRTHQERHKATESKIRAACRILLQQGKPLAQAAIASLAGVTRQTVATYRHILTEARVNNVVPFNAGAFSQAARSAPTDQPEPGQGGKISDVKYGANQIPAPRRRGKRRPRQLLLAFDDPP</sequence>
<dbReference type="InterPro" id="IPR004322">
    <property type="entry name" value="Plasmid_replicase_bac"/>
</dbReference>
<accession>A0A096XNS5</accession>
<geneLocation type="plasmid" evidence="3">
    <name>pDCPR1</name>
</geneLocation>
<dbReference type="InterPro" id="IPR014820">
    <property type="entry name" value="PriCT_1"/>
</dbReference>
<dbReference type="RefSeq" id="WP_024126002.1">
    <property type="nucleotide sequence ID" value="NZ_KJ577613.1"/>
</dbReference>
<dbReference type="Gene3D" id="1.10.340.50">
    <property type="match status" value="1"/>
</dbReference>
<protein>
    <submittedName>
        <fullName evidence="3">Replication protein RepA</fullName>
    </submittedName>
</protein>
<feature type="region of interest" description="Disordered" evidence="1">
    <location>
        <begin position="366"/>
        <end position="415"/>
    </location>
</feature>